<dbReference type="EMBL" id="FOCE01000009">
    <property type="protein sequence ID" value="SEN90591.1"/>
    <property type="molecule type" value="Genomic_DNA"/>
</dbReference>
<keyword evidence="9 12" id="KW-0407">Ion channel</keyword>
<dbReference type="InterPro" id="IPR003691">
    <property type="entry name" value="FluC"/>
</dbReference>
<evidence type="ECO:0000313" key="13">
    <source>
        <dbReference type="EMBL" id="SEN90591.1"/>
    </source>
</evidence>
<keyword evidence="4 12" id="KW-0812">Transmembrane</keyword>
<feature type="transmembrane region" description="Helical" evidence="12">
    <location>
        <begin position="94"/>
        <end position="119"/>
    </location>
</feature>
<evidence type="ECO:0000256" key="12">
    <source>
        <dbReference type="HAMAP-Rule" id="MF_00454"/>
    </source>
</evidence>
<evidence type="ECO:0000256" key="1">
    <source>
        <dbReference type="ARBA" id="ARBA00004651"/>
    </source>
</evidence>
<evidence type="ECO:0000256" key="6">
    <source>
        <dbReference type="ARBA" id="ARBA00023053"/>
    </source>
</evidence>
<dbReference type="PANTHER" id="PTHR28259:SF1">
    <property type="entry name" value="FLUORIDE EXPORT PROTEIN 1-RELATED"/>
    <property type="match status" value="1"/>
</dbReference>
<dbReference type="GO" id="GO:0140114">
    <property type="term" value="P:cellular detoxification of fluoride"/>
    <property type="evidence" value="ECO:0007669"/>
    <property type="project" value="UniProtKB-UniRule"/>
</dbReference>
<dbReference type="STRING" id="933059.SAMN04488103_10941"/>
<name>A0A1H8KD64_9RHOB</name>
<reference evidence="13 14" key="1">
    <citation type="submission" date="2016-10" db="EMBL/GenBank/DDBJ databases">
        <authorList>
            <person name="de Groot N.N."/>
        </authorList>
    </citation>
    <scope>NUCLEOTIDE SEQUENCE [LARGE SCALE GENOMIC DNA]</scope>
    <source>
        <strain evidence="13 14">DSM 3857</strain>
    </source>
</reference>
<dbReference type="GO" id="GO:0062054">
    <property type="term" value="F:fluoride channel activity"/>
    <property type="evidence" value="ECO:0007669"/>
    <property type="project" value="UniProtKB-UniRule"/>
</dbReference>
<keyword evidence="3" id="KW-0997">Cell inner membrane</keyword>
<evidence type="ECO:0000256" key="7">
    <source>
        <dbReference type="ARBA" id="ARBA00023065"/>
    </source>
</evidence>
<dbReference type="PANTHER" id="PTHR28259">
    <property type="entry name" value="FLUORIDE EXPORT PROTEIN 1-RELATED"/>
    <property type="match status" value="1"/>
</dbReference>
<dbReference type="HAMAP" id="MF_00454">
    <property type="entry name" value="FluC"/>
    <property type="match status" value="1"/>
</dbReference>
<evidence type="ECO:0000313" key="14">
    <source>
        <dbReference type="Proteomes" id="UP000198761"/>
    </source>
</evidence>
<evidence type="ECO:0000256" key="5">
    <source>
        <dbReference type="ARBA" id="ARBA00022989"/>
    </source>
</evidence>
<keyword evidence="14" id="KW-1185">Reference proteome</keyword>
<dbReference type="AlphaFoldDB" id="A0A1H8KD64"/>
<keyword evidence="6 12" id="KW-0915">Sodium</keyword>
<keyword evidence="12" id="KW-0479">Metal-binding</keyword>
<dbReference type="OrthoDB" id="9806299at2"/>
<feature type="transmembrane region" description="Helical" evidence="12">
    <location>
        <begin position="38"/>
        <end position="56"/>
    </location>
</feature>
<evidence type="ECO:0000256" key="2">
    <source>
        <dbReference type="ARBA" id="ARBA00022475"/>
    </source>
</evidence>
<dbReference type="GO" id="GO:0046872">
    <property type="term" value="F:metal ion binding"/>
    <property type="evidence" value="ECO:0007669"/>
    <property type="project" value="UniProtKB-KW"/>
</dbReference>
<organism evidence="13 14">
    <name type="scientific">Gemmobacter aquatilis</name>
    <dbReference type="NCBI Taxonomy" id="933059"/>
    <lineage>
        <taxon>Bacteria</taxon>
        <taxon>Pseudomonadati</taxon>
        <taxon>Pseudomonadota</taxon>
        <taxon>Alphaproteobacteria</taxon>
        <taxon>Rhodobacterales</taxon>
        <taxon>Paracoccaceae</taxon>
        <taxon>Gemmobacter</taxon>
    </lineage>
</organism>
<keyword evidence="5 12" id="KW-1133">Transmembrane helix</keyword>
<keyword evidence="2 12" id="KW-1003">Cell membrane</keyword>
<feature type="binding site" evidence="12">
    <location>
        <position position="73"/>
    </location>
    <ligand>
        <name>Na(+)</name>
        <dbReference type="ChEBI" id="CHEBI:29101"/>
        <note>structural</note>
    </ligand>
</feature>
<evidence type="ECO:0000256" key="3">
    <source>
        <dbReference type="ARBA" id="ARBA00022519"/>
    </source>
</evidence>
<protein>
    <recommendedName>
        <fullName evidence="12">Fluoride-specific ion channel FluC</fullName>
    </recommendedName>
</protein>
<dbReference type="GO" id="GO:0005886">
    <property type="term" value="C:plasma membrane"/>
    <property type="evidence" value="ECO:0007669"/>
    <property type="project" value="UniProtKB-SubCell"/>
</dbReference>
<comment type="activity regulation">
    <text evidence="12">Na(+) is not transported, but it plays an essential structural role and its presence is essential for fluoride channel function.</text>
</comment>
<feature type="binding site" evidence="12">
    <location>
        <position position="76"/>
    </location>
    <ligand>
        <name>Na(+)</name>
        <dbReference type="ChEBI" id="CHEBI:29101"/>
        <note>structural</note>
    </ligand>
</feature>
<evidence type="ECO:0000256" key="10">
    <source>
        <dbReference type="ARBA" id="ARBA00035120"/>
    </source>
</evidence>
<comment type="catalytic activity">
    <reaction evidence="11">
        <text>fluoride(in) = fluoride(out)</text>
        <dbReference type="Rhea" id="RHEA:76159"/>
        <dbReference type="ChEBI" id="CHEBI:17051"/>
    </reaction>
    <physiologicalReaction direction="left-to-right" evidence="11">
        <dbReference type="Rhea" id="RHEA:76160"/>
    </physiologicalReaction>
</comment>
<gene>
    <name evidence="12" type="primary">fluC</name>
    <name evidence="12" type="synonym">crcB</name>
    <name evidence="13" type="ORF">SAMN04488103_10941</name>
</gene>
<feature type="transmembrane region" description="Helical" evidence="12">
    <location>
        <begin position="63"/>
        <end position="88"/>
    </location>
</feature>
<comment type="function">
    <text evidence="12">Fluoride-specific ion channel. Important for reducing fluoride concentration in the cell, thus reducing its toxicity.</text>
</comment>
<sequence length="124" mass="12761">MWVLAQVALGGALGASLRYLANVSIQRIAGHGFPWHTLFVNVAGSAIMGGLMVALAHKGGLRFAPFLMTGVLGGFTTFSAFSMDAILLWERGQIGAAALYIGGSVLLSLAAFAGAALILRGLLT</sequence>
<keyword evidence="12" id="KW-0813">Transport</keyword>
<dbReference type="NCBIfam" id="NF010805">
    <property type="entry name" value="PRK14209.1"/>
    <property type="match status" value="1"/>
</dbReference>
<accession>A0A1H8KD64</accession>
<proteinExistence type="inferred from homology"/>
<evidence type="ECO:0000256" key="8">
    <source>
        <dbReference type="ARBA" id="ARBA00023136"/>
    </source>
</evidence>
<keyword evidence="8 12" id="KW-0472">Membrane</keyword>
<dbReference type="RefSeq" id="WP_091302635.1">
    <property type="nucleotide sequence ID" value="NZ_FOCE01000009.1"/>
</dbReference>
<comment type="similarity">
    <text evidence="10 12">Belongs to the fluoride channel Fluc/FEX (TC 1.A.43) family.</text>
</comment>
<comment type="subcellular location">
    <subcellularLocation>
        <location evidence="1 12">Cell membrane</location>
        <topology evidence="1 12">Multi-pass membrane protein</topology>
    </subcellularLocation>
</comment>
<keyword evidence="7 12" id="KW-0406">Ion transport</keyword>
<evidence type="ECO:0000256" key="9">
    <source>
        <dbReference type="ARBA" id="ARBA00023303"/>
    </source>
</evidence>
<evidence type="ECO:0000256" key="4">
    <source>
        <dbReference type="ARBA" id="ARBA00022692"/>
    </source>
</evidence>
<dbReference type="Pfam" id="PF02537">
    <property type="entry name" value="CRCB"/>
    <property type="match status" value="1"/>
</dbReference>
<dbReference type="Proteomes" id="UP000198761">
    <property type="component" value="Unassembled WGS sequence"/>
</dbReference>
<evidence type="ECO:0000256" key="11">
    <source>
        <dbReference type="ARBA" id="ARBA00035585"/>
    </source>
</evidence>